<evidence type="ECO:0000313" key="3">
    <source>
        <dbReference type="Proteomes" id="UP001303889"/>
    </source>
</evidence>
<accession>A0AAN6MCT8</accession>
<keyword evidence="1" id="KW-0175">Coiled coil</keyword>
<dbReference type="Gene3D" id="1.10.510.10">
    <property type="entry name" value="Transferase(Phosphotransferase) domain 1"/>
    <property type="match status" value="1"/>
</dbReference>
<proteinExistence type="predicted"/>
<evidence type="ECO:0000313" key="2">
    <source>
        <dbReference type="EMBL" id="KAK3898410.1"/>
    </source>
</evidence>
<name>A0AAN6MCT8_9PEZI</name>
<protein>
    <recommendedName>
        <fullName evidence="4">Protein kinase domain-containing protein</fullName>
    </recommendedName>
</protein>
<dbReference type="SUPFAM" id="SSF56112">
    <property type="entry name" value="Protein kinase-like (PK-like)"/>
    <property type="match status" value="1"/>
</dbReference>
<dbReference type="EMBL" id="MU855942">
    <property type="protein sequence ID" value="KAK3898410.1"/>
    <property type="molecule type" value="Genomic_DNA"/>
</dbReference>
<gene>
    <name evidence="2" type="ORF">C8A05DRAFT_38008</name>
</gene>
<feature type="coiled-coil region" evidence="1">
    <location>
        <begin position="63"/>
        <end position="90"/>
    </location>
</feature>
<dbReference type="InterPro" id="IPR011009">
    <property type="entry name" value="Kinase-like_dom_sf"/>
</dbReference>
<evidence type="ECO:0000256" key="1">
    <source>
        <dbReference type="SAM" id="Coils"/>
    </source>
</evidence>
<evidence type="ECO:0008006" key="4">
    <source>
        <dbReference type="Google" id="ProtNLM"/>
    </source>
</evidence>
<dbReference type="AlphaFoldDB" id="A0AAN6MCT8"/>
<comment type="caution">
    <text evidence="2">The sequence shown here is derived from an EMBL/GenBank/DDBJ whole genome shotgun (WGS) entry which is preliminary data.</text>
</comment>
<sequence length="160" mass="18373">MTETLLGAEATALAGEAEANFLRFLRRMLQWDPRERPSAQELLKDPWLVLTEVQGARANAKAALKTTEQIKAEKRARKAAKREVKKTKVDEAEKAGYEKRDWSVSMLVLYDDYHDKGAALHTAQAAYWTFRNSFRNDDRLMTYDDHIEAARLAREWESAA</sequence>
<keyword evidence="3" id="KW-1185">Reference proteome</keyword>
<dbReference type="Proteomes" id="UP001303889">
    <property type="component" value="Unassembled WGS sequence"/>
</dbReference>
<organism evidence="2 3">
    <name type="scientific">Staphylotrichum tortipilum</name>
    <dbReference type="NCBI Taxonomy" id="2831512"/>
    <lineage>
        <taxon>Eukaryota</taxon>
        <taxon>Fungi</taxon>
        <taxon>Dikarya</taxon>
        <taxon>Ascomycota</taxon>
        <taxon>Pezizomycotina</taxon>
        <taxon>Sordariomycetes</taxon>
        <taxon>Sordariomycetidae</taxon>
        <taxon>Sordariales</taxon>
        <taxon>Chaetomiaceae</taxon>
        <taxon>Staphylotrichum</taxon>
    </lineage>
</organism>
<reference evidence="2" key="2">
    <citation type="submission" date="2023-05" db="EMBL/GenBank/DDBJ databases">
        <authorList>
            <consortium name="Lawrence Berkeley National Laboratory"/>
            <person name="Steindorff A."/>
            <person name="Hensen N."/>
            <person name="Bonometti L."/>
            <person name="Westerberg I."/>
            <person name="Brannstrom I.O."/>
            <person name="Guillou S."/>
            <person name="Cros-Aarteil S."/>
            <person name="Calhoun S."/>
            <person name="Haridas S."/>
            <person name="Kuo A."/>
            <person name="Mondo S."/>
            <person name="Pangilinan J."/>
            <person name="Riley R."/>
            <person name="Labutti K."/>
            <person name="Andreopoulos B."/>
            <person name="Lipzen A."/>
            <person name="Chen C."/>
            <person name="Yanf M."/>
            <person name="Daum C."/>
            <person name="Ng V."/>
            <person name="Clum A."/>
            <person name="Ohm R."/>
            <person name="Martin F."/>
            <person name="Silar P."/>
            <person name="Natvig D."/>
            <person name="Lalanne C."/>
            <person name="Gautier V."/>
            <person name="Ament-Velasquez S.L."/>
            <person name="Kruys A."/>
            <person name="Hutchinson M.I."/>
            <person name="Powell A.J."/>
            <person name="Barry K."/>
            <person name="Miller A.N."/>
            <person name="Grigoriev I.V."/>
            <person name="Debuchy R."/>
            <person name="Gladieux P."/>
            <person name="Thoren M.H."/>
            <person name="Johannesson H."/>
        </authorList>
    </citation>
    <scope>NUCLEOTIDE SEQUENCE</scope>
    <source>
        <strain evidence="2">CBS 103.79</strain>
    </source>
</reference>
<reference evidence="2" key="1">
    <citation type="journal article" date="2023" name="Mol. Phylogenet. Evol.">
        <title>Genome-scale phylogeny and comparative genomics of the fungal order Sordariales.</title>
        <authorList>
            <person name="Hensen N."/>
            <person name="Bonometti L."/>
            <person name="Westerberg I."/>
            <person name="Brannstrom I.O."/>
            <person name="Guillou S."/>
            <person name="Cros-Aarteil S."/>
            <person name="Calhoun S."/>
            <person name="Haridas S."/>
            <person name="Kuo A."/>
            <person name="Mondo S."/>
            <person name="Pangilinan J."/>
            <person name="Riley R."/>
            <person name="LaButti K."/>
            <person name="Andreopoulos B."/>
            <person name="Lipzen A."/>
            <person name="Chen C."/>
            <person name="Yan M."/>
            <person name="Daum C."/>
            <person name="Ng V."/>
            <person name="Clum A."/>
            <person name="Steindorff A."/>
            <person name="Ohm R.A."/>
            <person name="Martin F."/>
            <person name="Silar P."/>
            <person name="Natvig D.O."/>
            <person name="Lalanne C."/>
            <person name="Gautier V."/>
            <person name="Ament-Velasquez S.L."/>
            <person name="Kruys A."/>
            <person name="Hutchinson M.I."/>
            <person name="Powell A.J."/>
            <person name="Barry K."/>
            <person name="Miller A.N."/>
            <person name="Grigoriev I.V."/>
            <person name="Debuchy R."/>
            <person name="Gladieux P."/>
            <person name="Hiltunen Thoren M."/>
            <person name="Johannesson H."/>
        </authorList>
    </citation>
    <scope>NUCLEOTIDE SEQUENCE</scope>
    <source>
        <strain evidence="2">CBS 103.79</strain>
    </source>
</reference>